<proteinExistence type="predicted"/>
<organism evidence="1 2">
    <name type="scientific">Deinococcus rufus</name>
    <dbReference type="NCBI Taxonomy" id="2136097"/>
    <lineage>
        <taxon>Bacteria</taxon>
        <taxon>Thermotogati</taxon>
        <taxon>Deinococcota</taxon>
        <taxon>Deinococci</taxon>
        <taxon>Deinococcales</taxon>
        <taxon>Deinococcaceae</taxon>
        <taxon>Deinococcus</taxon>
    </lineage>
</organism>
<accession>A0ABV7ZA16</accession>
<gene>
    <name evidence="1" type="ORF">ACFOSB_13430</name>
</gene>
<comment type="caution">
    <text evidence="1">The sequence shown here is derived from an EMBL/GenBank/DDBJ whole genome shotgun (WGS) entry which is preliminary data.</text>
</comment>
<name>A0ABV7ZA16_9DEIO</name>
<dbReference type="Proteomes" id="UP001595803">
    <property type="component" value="Unassembled WGS sequence"/>
</dbReference>
<dbReference type="EMBL" id="JBHRZG010000015">
    <property type="protein sequence ID" value="MFC3833864.1"/>
    <property type="molecule type" value="Genomic_DNA"/>
</dbReference>
<sequence>MTQYDSTTARVPATARTWEVVTTYRECSVVTGHSTSIVSLTRTPFGLLAQIDGEDVELRRAVNLLEGATSTRVIHEIIPTPDGIKAHTQAVWG</sequence>
<keyword evidence="2" id="KW-1185">Reference proteome</keyword>
<evidence type="ECO:0000313" key="1">
    <source>
        <dbReference type="EMBL" id="MFC3833864.1"/>
    </source>
</evidence>
<protein>
    <submittedName>
        <fullName evidence="1">Uncharacterized protein</fullName>
    </submittedName>
</protein>
<dbReference type="RefSeq" id="WP_322475020.1">
    <property type="nucleotide sequence ID" value="NZ_JBHRZG010000015.1"/>
</dbReference>
<reference evidence="2" key="1">
    <citation type="journal article" date="2019" name="Int. J. Syst. Evol. Microbiol.">
        <title>The Global Catalogue of Microorganisms (GCM) 10K type strain sequencing project: providing services to taxonomists for standard genome sequencing and annotation.</title>
        <authorList>
            <consortium name="The Broad Institute Genomics Platform"/>
            <consortium name="The Broad Institute Genome Sequencing Center for Infectious Disease"/>
            <person name="Wu L."/>
            <person name="Ma J."/>
        </authorList>
    </citation>
    <scope>NUCLEOTIDE SEQUENCE [LARGE SCALE GENOMIC DNA]</scope>
    <source>
        <strain evidence="2">CCTCC AB 2017081</strain>
    </source>
</reference>
<evidence type="ECO:0000313" key="2">
    <source>
        <dbReference type="Proteomes" id="UP001595803"/>
    </source>
</evidence>